<dbReference type="EMBL" id="GL376599">
    <property type="status" value="NOT_ANNOTATED_CDS"/>
    <property type="molecule type" value="Genomic_DNA"/>
</dbReference>
<protein>
    <submittedName>
        <fullName evidence="1">Uncharacterized protein</fullName>
    </submittedName>
</protein>
<proteinExistence type="predicted"/>
<dbReference type="OMA" id="IRVWITR"/>
<organism evidence="1 2">
    <name type="scientific">Globisporangium ultimum (strain ATCC 200006 / CBS 805.95 / DAOM BR144)</name>
    <name type="common">Pythium ultimum</name>
    <dbReference type="NCBI Taxonomy" id="431595"/>
    <lineage>
        <taxon>Eukaryota</taxon>
        <taxon>Sar</taxon>
        <taxon>Stramenopiles</taxon>
        <taxon>Oomycota</taxon>
        <taxon>Peronosporomycetes</taxon>
        <taxon>Pythiales</taxon>
        <taxon>Pythiaceae</taxon>
        <taxon>Globisporangium</taxon>
    </lineage>
</organism>
<name>K3WVT7_GLOUD</name>
<reference evidence="1" key="3">
    <citation type="submission" date="2015-02" db="UniProtKB">
        <authorList>
            <consortium name="EnsemblProtists"/>
        </authorList>
    </citation>
    <scope>IDENTIFICATION</scope>
    <source>
        <strain evidence="1">DAOM BR144</strain>
    </source>
</reference>
<keyword evidence="2" id="KW-1185">Reference proteome</keyword>
<evidence type="ECO:0000313" key="1">
    <source>
        <dbReference type="EnsemblProtists" id="PYU1_T009085"/>
    </source>
</evidence>
<dbReference type="HOGENOM" id="CLU_2311777_0_0_1"/>
<dbReference type="AlphaFoldDB" id="K3WVT7"/>
<dbReference type="eggNOG" id="ENOG502R9AB">
    <property type="taxonomic scope" value="Eukaryota"/>
</dbReference>
<accession>K3WVT7</accession>
<dbReference type="VEuPathDB" id="FungiDB:PYU1_G009067"/>
<reference evidence="2" key="1">
    <citation type="journal article" date="2010" name="Genome Biol.">
        <title>Genome sequence of the necrotrophic plant pathogen Pythium ultimum reveals original pathogenicity mechanisms and effector repertoire.</title>
        <authorList>
            <person name="Levesque C.A."/>
            <person name="Brouwer H."/>
            <person name="Cano L."/>
            <person name="Hamilton J.P."/>
            <person name="Holt C."/>
            <person name="Huitema E."/>
            <person name="Raffaele S."/>
            <person name="Robideau G.P."/>
            <person name="Thines M."/>
            <person name="Win J."/>
            <person name="Zerillo M.M."/>
            <person name="Beakes G.W."/>
            <person name="Boore J.L."/>
            <person name="Busam D."/>
            <person name="Dumas B."/>
            <person name="Ferriera S."/>
            <person name="Fuerstenberg S.I."/>
            <person name="Gachon C.M."/>
            <person name="Gaulin E."/>
            <person name="Govers F."/>
            <person name="Grenville-Briggs L."/>
            <person name="Horner N."/>
            <person name="Hostetler J."/>
            <person name="Jiang R.H."/>
            <person name="Johnson J."/>
            <person name="Krajaejun T."/>
            <person name="Lin H."/>
            <person name="Meijer H.J."/>
            <person name="Moore B."/>
            <person name="Morris P."/>
            <person name="Phuntmart V."/>
            <person name="Puiu D."/>
            <person name="Shetty J."/>
            <person name="Stajich J.E."/>
            <person name="Tripathy S."/>
            <person name="Wawra S."/>
            <person name="van West P."/>
            <person name="Whitty B.R."/>
            <person name="Coutinho P.M."/>
            <person name="Henrissat B."/>
            <person name="Martin F."/>
            <person name="Thomas P.D."/>
            <person name="Tyler B.M."/>
            <person name="De Vries R.P."/>
            <person name="Kamoun S."/>
            <person name="Yandell M."/>
            <person name="Tisserat N."/>
            <person name="Buell C.R."/>
        </authorList>
    </citation>
    <scope>NUCLEOTIDE SEQUENCE</scope>
    <source>
        <strain evidence="2">DAOM:BR144</strain>
    </source>
</reference>
<reference evidence="2" key="2">
    <citation type="submission" date="2010-04" db="EMBL/GenBank/DDBJ databases">
        <authorList>
            <person name="Buell R."/>
            <person name="Hamilton J."/>
            <person name="Hostetler J."/>
        </authorList>
    </citation>
    <scope>NUCLEOTIDE SEQUENCE [LARGE SCALE GENOMIC DNA]</scope>
    <source>
        <strain evidence="2">DAOM:BR144</strain>
    </source>
</reference>
<evidence type="ECO:0000313" key="2">
    <source>
        <dbReference type="Proteomes" id="UP000019132"/>
    </source>
</evidence>
<dbReference type="Proteomes" id="UP000019132">
    <property type="component" value="Unassembled WGS sequence"/>
</dbReference>
<sequence>MTLWSNTLTLWRSLQVSHRGKYAIERLMALHDYHQRGSVTRMVLVCIETPLPALCVTILIDLVLLQPPAAGSFASWGVWIRVWITRWQQRNSGSSCQSCH</sequence>
<dbReference type="EnsemblProtists" id="PYU1_T009085">
    <property type="protein sequence ID" value="PYU1_T009085"/>
    <property type="gene ID" value="PYU1_G009067"/>
</dbReference>
<dbReference type="STRING" id="431595.K3WVT7"/>
<dbReference type="InParanoid" id="K3WVT7"/>